<dbReference type="AlphaFoldDB" id="A0A646P3Z5"/>
<evidence type="ECO:0000313" key="3">
    <source>
        <dbReference type="Proteomes" id="UP000432048"/>
    </source>
</evidence>
<feature type="transmembrane region" description="Helical" evidence="1">
    <location>
        <begin position="290"/>
        <end position="308"/>
    </location>
</feature>
<keyword evidence="1" id="KW-0812">Transmembrane</keyword>
<feature type="transmembrane region" description="Helical" evidence="1">
    <location>
        <begin position="261"/>
        <end position="284"/>
    </location>
</feature>
<dbReference type="SUPFAM" id="SSF81901">
    <property type="entry name" value="HCP-like"/>
    <property type="match status" value="1"/>
</dbReference>
<gene>
    <name evidence="2" type="ORF">FRT60_22630</name>
</gene>
<evidence type="ECO:0008006" key="4">
    <source>
        <dbReference type="Google" id="ProtNLM"/>
    </source>
</evidence>
<accession>A0A646P3Z5</accession>
<dbReference type="EMBL" id="VOIX01000009">
    <property type="protein sequence ID" value="MRJ23101.1"/>
    <property type="molecule type" value="Genomic_DNA"/>
</dbReference>
<proteinExistence type="predicted"/>
<organism evidence="2 3">
    <name type="scientific">Pseudomonas haemolytica</name>
    <dbReference type="NCBI Taxonomy" id="2600065"/>
    <lineage>
        <taxon>Bacteria</taxon>
        <taxon>Pseudomonadati</taxon>
        <taxon>Pseudomonadota</taxon>
        <taxon>Gammaproteobacteria</taxon>
        <taxon>Pseudomonadales</taxon>
        <taxon>Pseudomonadaceae</taxon>
        <taxon>Pseudomonas</taxon>
    </lineage>
</organism>
<reference evidence="2 3" key="1">
    <citation type="submission" date="2019-08" db="EMBL/GenBank/DDBJ databases">
        <title>Pseudomonas haemolytica sp. nov. isolated from raw milk and skim milk concentrate.</title>
        <authorList>
            <person name="Hofmann K."/>
            <person name="Huptas C."/>
            <person name="Doll E."/>
            <person name="Scherer S."/>
            <person name="Wenning M."/>
        </authorList>
    </citation>
    <scope>NUCLEOTIDE SEQUENCE [LARGE SCALE GENOMIC DNA]</scope>
    <source>
        <strain evidence="2 3">DSM 108988</strain>
    </source>
</reference>
<comment type="caution">
    <text evidence="2">The sequence shown here is derived from an EMBL/GenBank/DDBJ whole genome shotgun (WGS) entry which is preliminary data.</text>
</comment>
<dbReference type="SMART" id="SM00671">
    <property type="entry name" value="SEL1"/>
    <property type="match status" value="3"/>
</dbReference>
<evidence type="ECO:0000313" key="2">
    <source>
        <dbReference type="EMBL" id="MRJ23101.1"/>
    </source>
</evidence>
<dbReference type="InterPro" id="IPR011990">
    <property type="entry name" value="TPR-like_helical_dom_sf"/>
</dbReference>
<evidence type="ECO:0000256" key="1">
    <source>
        <dbReference type="SAM" id="Phobius"/>
    </source>
</evidence>
<name>A0A646P3Z5_9PSED</name>
<sequence>MDGAPNPGLLMGMAKRDLELSEGSFSTLPNHLREAVEYQLATEADDDTASYVAIQLGDFIRAGNKDAVGLLEALVAANKERAKIILAELLAKGDGIEQDCRRSIELLGSAADSGSVRAMLMLCDHYDGRRDPADTDPEKALHCLRRAADLGNETGAECLADRLVNGRCAEQCTPEEVAEIERLYQASHYTSNSYYKLAMLHSQGKQSTDYAGEEYREAVAWLRKGKRRHEGGGKKCAEQLVAWGLDGLNRKAAPKSNEAKWAWVILPFTIVIWAVIGSGLLAVANAINAVTIPIILAIAVIMAVVSFFKRKR</sequence>
<dbReference type="Proteomes" id="UP000432048">
    <property type="component" value="Unassembled WGS sequence"/>
</dbReference>
<keyword evidence="1" id="KW-1133">Transmembrane helix</keyword>
<dbReference type="InterPro" id="IPR006597">
    <property type="entry name" value="Sel1-like"/>
</dbReference>
<dbReference type="Gene3D" id="1.25.40.10">
    <property type="entry name" value="Tetratricopeptide repeat domain"/>
    <property type="match status" value="1"/>
</dbReference>
<protein>
    <recommendedName>
        <fullName evidence="4">Sel1 repeat family protein</fullName>
    </recommendedName>
</protein>
<dbReference type="Pfam" id="PF08238">
    <property type="entry name" value="Sel1"/>
    <property type="match status" value="3"/>
</dbReference>
<keyword evidence="1" id="KW-0472">Membrane</keyword>